<comment type="caution">
    <text evidence="12">The sequence shown here is derived from an EMBL/GenBank/DDBJ whole genome shotgun (WGS) entry which is preliminary data.</text>
</comment>
<evidence type="ECO:0000256" key="5">
    <source>
        <dbReference type="ARBA" id="ARBA00022727"/>
    </source>
</evidence>
<dbReference type="EMBL" id="CAKKNS010000002">
    <property type="protein sequence ID" value="CAH0416493.1"/>
    <property type="molecule type" value="Genomic_DNA"/>
</dbReference>
<evidence type="ECO:0000256" key="4">
    <source>
        <dbReference type="ARBA" id="ARBA00022679"/>
    </source>
</evidence>
<dbReference type="EC" id="2.7.4.9" evidence="2 10"/>
<dbReference type="PANTHER" id="PTHR10344">
    <property type="entry name" value="THYMIDYLATE KINASE"/>
    <property type="match status" value="1"/>
</dbReference>
<comment type="function">
    <text evidence="10">Phosphorylation of dTMP to form dTDP in both de novo and salvage pathways of dTTP synthesis.</text>
</comment>
<evidence type="ECO:0000256" key="8">
    <source>
        <dbReference type="ARBA" id="ARBA00022840"/>
    </source>
</evidence>
<gene>
    <name evidence="12" type="primary">tmk_1</name>
    <name evidence="10" type="synonym">tmk</name>
    <name evidence="12" type="ORF">WFA24289_00797</name>
</gene>
<dbReference type="NCBIfam" id="TIGR00041">
    <property type="entry name" value="DTMP_kinase"/>
    <property type="match status" value="1"/>
</dbReference>
<dbReference type="Pfam" id="PF02223">
    <property type="entry name" value="Thymidylate_kin"/>
    <property type="match status" value="1"/>
</dbReference>
<dbReference type="InterPro" id="IPR018094">
    <property type="entry name" value="Thymidylate_kinase"/>
</dbReference>
<keyword evidence="5 10" id="KW-0545">Nucleotide biosynthesis</keyword>
<dbReference type="GO" id="GO:0004798">
    <property type="term" value="F:dTMP kinase activity"/>
    <property type="evidence" value="ECO:0007669"/>
    <property type="project" value="UniProtKB-EC"/>
</dbReference>
<protein>
    <recommendedName>
        <fullName evidence="3 10">Thymidylate kinase</fullName>
        <ecNumber evidence="2 10">2.7.4.9</ecNumber>
    </recommendedName>
    <alternativeName>
        <fullName evidence="10">dTMP kinase</fullName>
    </alternativeName>
</protein>
<evidence type="ECO:0000256" key="10">
    <source>
        <dbReference type="HAMAP-Rule" id="MF_00165"/>
    </source>
</evidence>
<feature type="binding site" evidence="10">
    <location>
        <begin position="12"/>
        <end position="19"/>
    </location>
    <ligand>
        <name>ATP</name>
        <dbReference type="ChEBI" id="CHEBI:30616"/>
    </ligand>
</feature>
<evidence type="ECO:0000256" key="7">
    <source>
        <dbReference type="ARBA" id="ARBA00022777"/>
    </source>
</evidence>
<dbReference type="SUPFAM" id="SSF52540">
    <property type="entry name" value="P-loop containing nucleoside triphosphate hydrolases"/>
    <property type="match status" value="1"/>
</dbReference>
<evidence type="ECO:0000313" key="12">
    <source>
        <dbReference type="EMBL" id="CAH0416493.1"/>
    </source>
</evidence>
<organism evidence="12 13">
    <name type="scientific">Periweissella fabaria</name>
    <dbReference type="NCBI Taxonomy" id="546157"/>
    <lineage>
        <taxon>Bacteria</taxon>
        <taxon>Bacillati</taxon>
        <taxon>Bacillota</taxon>
        <taxon>Bacilli</taxon>
        <taxon>Lactobacillales</taxon>
        <taxon>Lactobacillaceae</taxon>
        <taxon>Periweissella</taxon>
    </lineage>
</organism>
<dbReference type="PROSITE" id="PS01331">
    <property type="entry name" value="THYMIDYLATE_KINASE"/>
    <property type="match status" value="1"/>
</dbReference>
<evidence type="ECO:0000259" key="11">
    <source>
        <dbReference type="Pfam" id="PF02223"/>
    </source>
</evidence>
<keyword evidence="6 10" id="KW-0547">Nucleotide-binding</keyword>
<reference evidence="12 13" key="1">
    <citation type="submission" date="2021-11" db="EMBL/GenBank/DDBJ databases">
        <authorList>
            <person name="Depoorter E."/>
        </authorList>
    </citation>
    <scope>NUCLEOTIDE SEQUENCE [LARGE SCALE GENOMIC DNA]</scope>
    <source>
        <strain evidence="12 13">LMG 24289</strain>
    </source>
</reference>
<feature type="domain" description="Thymidylate kinase-like" evidence="11">
    <location>
        <begin position="10"/>
        <end position="203"/>
    </location>
</feature>
<evidence type="ECO:0000256" key="1">
    <source>
        <dbReference type="ARBA" id="ARBA00009776"/>
    </source>
</evidence>
<sequence length="216" mass="24413">MKESGILISFEGPDGAGKTSVLRRIMQRLTPILGDRLLFTREPGGTNNKTAESIRELVLNSSSDDMDDRTEVLLFAAARRQHVVQTILPALEDGKIVITDRYVDSSVAYQGGGREIGMDTVIDINKFAIEGTLPDYTIYFNVRPEIGIQRIKNTRMNEVNRLDEETLAFHQRVSESYLIIANDNPERFKIINADNDIDDVVEETWQVIQTILQTKL</sequence>
<evidence type="ECO:0000256" key="6">
    <source>
        <dbReference type="ARBA" id="ARBA00022741"/>
    </source>
</evidence>
<dbReference type="CDD" id="cd01672">
    <property type="entry name" value="TMPK"/>
    <property type="match status" value="1"/>
</dbReference>
<evidence type="ECO:0000256" key="2">
    <source>
        <dbReference type="ARBA" id="ARBA00012980"/>
    </source>
</evidence>
<evidence type="ECO:0000313" key="13">
    <source>
        <dbReference type="Proteomes" id="UP000789707"/>
    </source>
</evidence>
<dbReference type="Proteomes" id="UP000789707">
    <property type="component" value="Unassembled WGS sequence"/>
</dbReference>
<accession>A0ABM8Z558</accession>
<proteinExistence type="inferred from homology"/>
<keyword evidence="4 10" id="KW-0808">Transferase</keyword>
<dbReference type="RefSeq" id="WP_230096553.1">
    <property type="nucleotide sequence ID" value="NZ_CAKKNS010000002.1"/>
</dbReference>
<dbReference type="InterPro" id="IPR018095">
    <property type="entry name" value="Thymidylate_kin_CS"/>
</dbReference>
<comment type="catalytic activity">
    <reaction evidence="9 10">
        <text>dTMP + ATP = dTDP + ADP</text>
        <dbReference type="Rhea" id="RHEA:13517"/>
        <dbReference type="ChEBI" id="CHEBI:30616"/>
        <dbReference type="ChEBI" id="CHEBI:58369"/>
        <dbReference type="ChEBI" id="CHEBI:63528"/>
        <dbReference type="ChEBI" id="CHEBI:456216"/>
        <dbReference type="EC" id="2.7.4.9"/>
    </reaction>
</comment>
<keyword evidence="8 10" id="KW-0067">ATP-binding</keyword>
<evidence type="ECO:0000256" key="3">
    <source>
        <dbReference type="ARBA" id="ARBA00017144"/>
    </source>
</evidence>
<keyword evidence="13" id="KW-1185">Reference proteome</keyword>
<dbReference type="Gene3D" id="3.40.50.300">
    <property type="entry name" value="P-loop containing nucleotide triphosphate hydrolases"/>
    <property type="match status" value="1"/>
</dbReference>
<dbReference type="InterPro" id="IPR027417">
    <property type="entry name" value="P-loop_NTPase"/>
</dbReference>
<comment type="similarity">
    <text evidence="1 10">Belongs to the thymidylate kinase family.</text>
</comment>
<dbReference type="PANTHER" id="PTHR10344:SF4">
    <property type="entry name" value="UMP-CMP KINASE 2, MITOCHONDRIAL"/>
    <property type="match status" value="1"/>
</dbReference>
<name>A0ABM8Z558_9LACO</name>
<evidence type="ECO:0000256" key="9">
    <source>
        <dbReference type="ARBA" id="ARBA00048743"/>
    </source>
</evidence>
<keyword evidence="7 10" id="KW-0418">Kinase</keyword>
<dbReference type="InterPro" id="IPR039430">
    <property type="entry name" value="Thymidylate_kin-like_dom"/>
</dbReference>
<dbReference type="HAMAP" id="MF_00165">
    <property type="entry name" value="Thymidylate_kinase"/>
    <property type="match status" value="1"/>
</dbReference>